<dbReference type="RefSeq" id="WP_379582404.1">
    <property type="nucleotide sequence ID" value="NZ_JBHSQW010000007.1"/>
</dbReference>
<dbReference type="Proteomes" id="UP001596302">
    <property type="component" value="Unassembled WGS sequence"/>
</dbReference>
<comment type="caution">
    <text evidence="1">The sequence shown here is derived from an EMBL/GenBank/DDBJ whole genome shotgun (WGS) entry which is preliminary data.</text>
</comment>
<proteinExistence type="predicted"/>
<keyword evidence="2" id="KW-1185">Reference proteome</keyword>
<reference evidence="2" key="1">
    <citation type="journal article" date="2019" name="Int. J. Syst. Evol. Microbiol.">
        <title>The Global Catalogue of Microorganisms (GCM) 10K type strain sequencing project: providing services to taxonomists for standard genome sequencing and annotation.</title>
        <authorList>
            <consortium name="The Broad Institute Genomics Platform"/>
            <consortium name="The Broad Institute Genome Sequencing Center for Infectious Disease"/>
            <person name="Wu L."/>
            <person name="Ma J."/>
        </authorList>
    </citation>
    <scope>NUCLEOTIDE SEQUENCE [LARGE SCALE GENOMIC DNA]</scope>
    <source>
        <strain evidence="2">CCM 8391</strain>
    </source>
</reference>
<evidence type="ECO:0000313" key="2">
    <source>
        <dbReference type="Proteomes" id="UP001596302"/>
    </source>
</evidence>
<protein>
    <submittedName>
        <fullName evidence="1">Helix-turn-helix transcriptional regulator</fullName>
    </submittedName>
</protein>
<gene>
    <name evidence="1" type="ORF">ACFQE5_02790</name>
</gene>
<name>A0ABW1IXC5_9PSEU</name>
<dbReference type="InterPro" id="IPR036388">
    <property type="entry name" value="WH-like_DNA-bd_sf"/>
</dbReference>
<dbReference type="Pfam" id="PF12840">
    <property type="entry name" value="HTH_20"/>
    <property type="match status" value="1"/>
</dbReference>
<dbReference type="InterPro" id="IPR036390">
    <property type="entry name" value="WH_DNA-bd_sf"/>
</dbReference>
<organism evidence="1 2">
    <name type="scientific">Pseudonocardia hispaniensis</name>
    <dbReference type="NCBI Taxonomy" id="904933"/>
    <lineage>
        <taxon>Bacteria</taxon>
        <taxon>Bacillati</taxon>
        <taxon>Actinomycetota</taxon>
        <taxon>Actinomycetes</taxon>
        <taxon>Pseudonocardiales</taxon>
        <taxon>Pseudonocardiaceae</taxon>
        <taxon>Pseudonocardia</taxon>
    </lineage>
</organism>
<dbReference type="EMBL" id="JBHSQW010000007">
    <property type="protein sequence ID" value="MFC5993134.1"/>
    <property type="molecule type" value="Genomic_DNA"/>
</dbReference>
<dbReference type="Gene3D" id="1.10.10.10">
    <property type="entry name" value="Winged helix-like DNA-binding domain superfamily/Winged helix DNA-binding domain"/>
    <property type="match status" value="1"/>
</dbReference>
<evidence type="ECO:0000313" key="1">
    <source>
        <dbReference type="EMBL" id="MFC5993134.1"/>
    </source>
</evidence>
<sequence>MDSAVARSGLPLAALAAVAALSDESRRRLHDFVRRAGRPVSREEAAADAGISRKLAAFHLDKLVEVGLLKARFEPVGGIRKVGRTPKVYEPAEVDLRITIPGRHHDLLAAILLDAVLAEGRAGSSVRDAALTAAHRRGVAIGAAERDRVRPGRLGAERALGLAEGVLTRYGFEPRRDGTSRLSLRNCPFQPLAGDAPQLVCAINHALLSGLLEGLEAATVVAELAPRPGCCCVEFTTGQPANDDSAAAAGPR</sequence>
<accession>A0ABW1IXC5</accession>
<dbReference type="SUPFAM" id="SSF46785">
    <property type="entry name" value="Winged helix' DNA-binding domain"/>
    <property type="match status" value="1"/>
</dbReference>